<dbReference type="Pfam" id="PF08240">
    <property type="entry name" value="ADH_N"/>
    <property type="match status" value="1"/>
</dbReference>
<dbReference type="PANTHER" id="PTHR43482">
    <property type="entry name" value="PROTEIN AST1-RELATED"/>
    <property type="match status" value="1"/>
</dbReference>
<dbReference type="SMART" id="SM00829">
    <property type="entry name" value="PKS_ER"/>
    <property type="match status" value="1"/>
</dbReference>
<proteinExistence type="inferred from homology"/>
<evidence type="ECO:0000256" key="1">
    <source>
        <dbReference type="ARBA" id="ARBA00010371"/>
    </source>
</evidence>
<dbReference type="PANTHER" id="PTHR43482:SF1">
    <property type="entry name" value="PROTEIN AST1-RELATED"/>
    <property type="match status" value="1"/>
</dbReference>
<dbReference type="RefSeq" id="WP_137615329.1">
    <property type="nucleotide sequence ID" value="NZ_BJDI01000002.1"/>
</dbReference>
<feature type="domain" description="Enoyl reductase (ER)" evidence="3">
    <location>
        <begin position="13"/>
        <end position="336"/>
    </location>
</feature>
<dbReference type="Proteomes" id="UP001596171">
    <property type="component" value="Unassembled WGS sequence"/>
</dbReference>
<dbReference type="InterPro" id="IPR020843">
    <property type="entry name" value="ER"/>
</dbReference>
<gene>
    <name evidence="4" type="ORF">ACFP1L_07495</name>
</gene>
<comment type="similarity">
    <text evidence="1 2">Belongs to the zinc-containing alcohol dehydrogenase family. Quinone oxidoreductase subfamily.</text>
</comment>
<evidence type="ECO:0000313" key="4">
    <source>
        <dbReference type="EMBL" id="MFC6201714.1"/>
    </source>
</evidence>
<sequence>MQAYGFKQGLSLKDDQSIFAFETPKPVATGRDLLVKVLAVSVNPVDVGVRKGQRTPLDQPKVIGWDAMGIVETIGDQVSLFQAGDRVFYAGAFDRPGCDSDYQLVDERLVGAAPKSLTPAEIAAMPLTGLTAWEALFEQLGIDPTAKVENAKHTLLVINGAGGVGSVATQLARWSGLQVIATASRPASMAWVKAHGADAIVDYHQDIVRQVHDLGWQQVDYILELQNLAHYWSTIVALIKPLGTIVSTTGSRQPINLVALKAKQVKFAWEWVYAKSFYQLPAMISQHAALTQLSGLLDQGILKSTVTKVLSPISGKTLRQAHQLVGAHHMVGKVVITNNQA</sequence>
<dbReference type="InterPro" id="IPR036291">
    <property type="entry name" value="NAD(P)-bd_dom_sf"/>
</dbReference>
<keyword evidence="2" id="KW-0479">Metal-binding</keyword>
<keyword evidence="2" id="KW-0862">Zinc</keyword>
<dbReference type="EMBL" id="JBHSSE010000016">
    <property type="protein sequence ID" value="MFC6201714.1"/>
    <property type="molecule type" value="Genomic_DNA"/>
</dbReference>
<dbReference type="Pfam" id="PF00107">
    <property type="entry name" value="ADH_zinc_N"/>
    <property type="match status" value="1"/>
</dbReference>
<dbReference type="InterPro" id="IPR014182">
    <property type="entry name" value="ADH_Zn_typ-1"/>
</dbReference>
<name>A0ABW1SKB0_9LACO</name>
<dbReference type="Gene3D" id="3.40.50.720">
    <property type="entry name" value="NAD(P)-binding Rossmann-like Domain"/>
    <property type="match status" value="1"/>
</dbReference>
<dbReference type="CDD" id="cd08252">
    <property type="entry name" value="AL_MDR"/>
    <property type="match status" value="1"/>
</dbReference>
<keyword evidence="2" id="KW-0560">Oxidoreductase</keyword>
<dbReference type="InterPro" id="IPR052585">
    <property type="entry name" value="Lipid_raft_assoc_Zn_ADH"/>
</dbReference>
<organism evidence="4 5">
    <name type="scientific">Lactiplantibacillus nangangensis</name>
    <dbReference type="NCBI Taxonomy" id="2559917"/>
    <lineage>
        <taxon>Bacteria</taxon>
        <taxon>Bacillati</taxon>
        <taxon>Bacillota</taxon>
        <taxon>Bacilli</taxon>
        <taxon>Lactobacillales</taxon>
        <taxon>Lactobacillaceae</taxon>
        <taxon>Lactiplantibacillus</taxon>
    </lineage>
</organism>
<accession>A0ABW1SKB0</accession>
<evidence type="ECO:0000256" key="2">
    <source>
        <dbReference type="RuleBase" id="RU364000"/>
    </source>
</evidence>
<dbReference type="InterPro" id="IPR013149">
    <property type="entry name" value="ADH-like_C"/>
</dbReference>
<reference evidence="5" key="1">
    <citation type="journal article" date="2019" name="Int. J. Syst. Evol. Microbiol.">
        <title>The Global Catalogue of Microorganisms (GCM) 10K type strain sequencing project: providing services to taxonomists for standard genome sequencing and annotation.</title>
        <authorList>
            <consortium name="The Broad Institute Genomics Platform"/>
            <consortium name="The Broad Institute Genome Sequencing Center for Infectious Disease"/>
            <person name="Wu L."/>
            <person name="Ma J."/>
        </authorList>
    </citation>
    <scope>NUCLEOTIDE SEQUENCE [LARGE SCALE GENOMIC DNA]</scope>
    <source>
        <strain evidence="5">CCM 8930</strain>
    </source>
</reference>
<dbReference type="SUPFAM" id="SSF51735">
    <property type="entry name" value="NAD(P)-binding Rossmann-fold domains"/>
    <property type="match status" value="1"/>
</dbReference>
<dbReference type="NCBIfam" id="TIGR02817">
    <property type="entry name" value="adh_fam_1"/>
    <property type="match status" value="1"/>
</dbReference>
<dbReference type="InterPro" id="IPR011032">
    <property type="entry name" value="GroES-like_sf"/>
</dbReference>
<comment type="caution">
    <text evidence="4">The sequence shown here is derived from an EMBL/GenBank/DDBJ whole genome shotgun (WGS) entry which is preliminary data.</text>
</comment>
<protein>
    <recommendedName>
        <fullName evidence="2">Zinc-type alcohol dehydrogenase-like protein</fullName>
    </recommendedName>
</protein>
<evidence type="ECO:0000259" key="3">
    <source>
        <dbReference type="SMART" id="SM00829"/>
    </source>
</evidence>
<evidence type="ECO:0000313" key="5">
    <source>
        <dbReference type="Proteomes" id="UP001596171"/>
    </source>
</evidence>
<keyword evidence="5" id="KW-1185">Reference proteome</keyword>
<dbReference type="SUPFAM" id="SSF50129">
    <property type="entry name" value="GroES-like"/>
    <property type="match status" value="1"/>
</dbReference>
<dbReference type="Gene3D" id="3.90.180.10">
    <property type="entry name" value="Medium-chain alcohol dehydrogenases, catalytic domain"/>
    <property type="match status" value="1"/>
</dbReference>
<dbReference type="InterPro" id="IPR013154">
    <property type="entry name" value="ADH-like_N"/>
</dbReference>